<dbReference type="RefSeq" id="WP_198881093.1">
    <property type="nucleotide sequence ID" value="NZ_JAEKJA010000003.1"/>
</dbReference>
<dbReference type="Proteomes" id="UP000609531">
    <property type="component" value="Unassembled WGS sequence"/>
</dbReference>
<evidence type="ECO:0000259" key="2">
    <source>
        <dbReference type="Pfam" id="PF02538"/>
    </source>
</evidence>
<dbReference type="PANTHER" id="PTHR11365:SF23">
    <property type="entry name" value="HYPOTHETICAL 5-OXOPROLINASE (EUROFUNG)-RELATED"/>
    <property type="match status" value="1"/>
</dbReference>
<evidence type="ECO:0000313" key="4">
    <source>
        <dbReference type="Proteomes" id="UP000609531"/>
    </source>
</evidence>
<evidence type="ECO:0000256" key="1">
    <source>
        <dbReference type="SAM" id="MobiDB-lite"/>
    </source>
</evidence>
<keyword evidence="4" id="KW-1185">Reference proteome</keyword>
<dbReference type="PANTHER" id="PTHR11365">
    <property type="entry name" value="5-OXOPROLINASE RELATED"/>
    <property type="match status" value="1"/>
</dbReference>
<sequence>MTALADVHNQVMWNRLISVVEEQALTLVRTAFSASVREAGDLSAGVFDREGRMMAQAVTGTPGHVNSMAAAVGHFIREIGEANIEEGDVYITNDPWLGTGHLHDITFVTPSFRNATLVGFFASTAHVVDVGGRGYGPDAHEVYEEGICIPIMPFAKRGEVDRGLIKIVRANVREPDQLIGDFYSLAACNETGHRRLMDMMDEYGLDGLEALRDFIFENSRAATLDALKAIPHGTAANTMTVDGFGAPVTLAVTLSVGPDGVHADYEGTSPVADRGINVPMIYTTAYTAYGLKCVLAPEIPNNFASLEPFTVSAPEGSILNAVHPAPVAVRHILGHFIPDTVFGALARLMPDVIPAEGAGSLWNIIVSMRPIPGAQAAPGETRQSTEVMMFNSGGSGARPTKDGLSATAFPSGVMAMPVEAIEHTGPLIFWRKEFREGSGGRGRQRGGLGQVVEIGADVGHHFHFNAMFDRVDHPARGREGGEAGAPGRVMLDDGTPMAAKGRQYVPPERRLVLELPGGGGFGPPEERDAELAERDRVRGMTDEG</sequence>
<dbReference type="EMBL" id="JAEKJA010000003">
    <property type="protein sequence ID" value="MBJ3775216.1"/>
    <property type="molecule type" value="Genomic_DNA"/>
</dbReference>
<dbReference type="GO" id="GO:0005829">
    <property type="term" value="C:cytosol"/>
    <property type="evidence" value="ECO:0007669"/>
    <property type="project" value="TreeGrafter"/>
</dbReference>
<proteinExistence type="predicted"/>
<gene>
    <name evidence="3" type="ORF">JCR33_05920</name>
</gene>
<accession>A0A934IHR4</accession>
<organism evidence="3 4">
    <name type="scientific">Acuticoccus mangrovi</name>
    <dbReference type="NCBI Taxonomy" id="2796142"/>
    <lineage>
        <taxon>Bacteria</taxon>
        <taxon>Pseudomonadati</taxon>
        <taxon>Pseudomonadota</taxon>
        <taxon>Alphaproteobacteria</taxon>
        <taxon>Hyphomicrobiales</taxon>
        <taxon>Amorphaceae</taxon>
        <taxon>Acuticoccus</taxon>
    </lineage>
</organism>
<protein>
    <submittedName>
        <fullName evidence="3">Hydantoinase B/oxoprolinase family protein</fullName>
    </submittedName>
</protein>
<dbReference type="GO" id="GO:0017168">
    <property type="term" value="F:5-oxoprolinase (ATP-hydrolyzing) activity"/>
    <property type="evidence" value="ECO:0007669"/>
    <property type="project" value="TreeGrafter"/>
</dbReference>
<comment type="caution">
    <text evidence="3">The sequence shown here is derived from an EMBL/GenBank/DDBJ whole genome shotgun (WGS) entry which is preliminary data.</text>
</comment>
<dbReference type="AlphaFoldDB" id="A0A934IHR4"/>
<feature type="region of interest" description="Disordered" evidence="1">
    <location>
        <begin position="512"/>
        <end position="544"/>
    </location>
</feature>
<name>A0A934IHR4_9HYPH</name>
<feature type="domain" description="Hydantoinase B/oxoprolinase" evidence="2">
    <location>
        <begin position="8"/>
        <end position="524"/>
    </location>
</feature>
<dbReference type="InterPro" id="IPR045079">
    <property type="entry name" value="Oxoprolinase-like"/>
</dbReference>
<dbReference type="GO" id="GO:0006749">
    <property type="term" value="P:glutathione metabolic process"/>
    <property type="evidence" value="ECO:0007669"/>
    <property type="project" value="TreeGrafter"/>
</dbReference>
<feature type="compositionally biased region" description="Basic and acidic residues" evidence="1">
    <location>
        <begin position="524"/>
        <end position="544"/>
    </location>
</feature>
<dbReference type="Pfam" id="PF02538">
    <property type="entry name" value="Hydantoinase_B"/>
    <property type="match status" value="1"/>
</dbReference>
<reference evidence="3" key="1">
    <citation type="submission" date="2020-12" db="EMBL/GenBank/DDBJ databases">
        <title>Bacterial taxonomy.</title>
        <authorList>
            <person name="Pan X."/>
        </authorList>
    </citation>
    <scope>NUCLEOTIDE SEQUENCE</scope>
    <source>
        <strain evidence="3">B2012</strain>
    </source>
</reference>
<evidence type="ECO:0000313" key="3">
    <source>
        <dbReference type="EMBL" id="MBJ3775216.1"/>
    </source>
</evidence>
<dbReference type="InterPro" id="IPR003692">
    <property type="entry name" value="Hydantoinase_B"/>
</dbReference>